<comment type="caution">
    <text evidence="2">The sequence shown here is derived from an EMBL/GenBank/DDBJ whole genome shotgun (WGS) entry which is preliminary data.</text>
</comment>
<evidence type="ECO:0000313" key="2">
    <source>
        <dbReference type="EMBL" id="REG82038.1"/>
    </source>
</evidence>
<dbReference type="RefSeq" id="WP_086542641.1">
    <property type="nucleotide sequence ID" value="NZ_MSSW01000051.1"/>
</dbReference>
<evidence type="ECO:0000313" key="3">
    <source>
        <dbReference type="Proteomes" id="UP000256405"/>
    </source>
</evidence>
<keyword evidence="1" id="KW-0812">Transmembrane</keyword>
<evidence type="ECO:0000256" key="1">
    <source>
        <dbReference type="SAM" id="Phobius"/>
    </source>
</evidence>
<proteinExistence type="predicted"/>
<keyword evidence="3" id="KW-1185">Reference proteome</keyword>
<feature type="transmembrane region" description="Helical" evidence="1">
    <location>
        <begin position="9"/>
        <end position="30"/>
    </location>
</feature>
<keyword evidence="1" id="KW-1133">Transmembrane helix</keyword>
<dbReference type="Proteomes" id="UP000256405">
    <property type="component" value="Unassembled WGS sequence"/>
</dbReference>
<dbReference type="AlphaFoldDB" id="A0A3E0DH91"/>
<dbReference type="EMBL" id="QUNF01000023">
    <property type="protein sequence ID" value="REG82038.1"/>
    <property type="molecule type" value="Genomic_DNA"/>
</dbReference>
<dbReference type="SUPFAM" id="SSF89550">
    <property type="entry name" value="PHP domain-like"/>
    <property type="match status" value="1"/>
</dbReference>
<reference evidence="2 3" key="1">
    <citation type="submission" date="2018-08" db="EMBL/GenBank/DDBJ databases">
        <title>Genomic Encyclopedia of Archaeal and Bacterial Type Strains, Phase II (KMG-II): from individual species to whole genera.</title>
        <authorList>
            <person name="Goeker M."/>
        </authorList>
    </citation>
    <scope>NUCLEOTIDE SEQUENCE [LARGE SCALE GENOMIC DNA]</scope>
    <source>
        <strain evidence="2 3">DSM 15986</strain>
    </source>
</reference>
<name>A0A3E0DH91_9BACT</name>
<keyword evidence="1" id="KW-0472">Membrane</keyword>
<accession>A0A3E0DH91</accession>
<dbReference type="OrthoDB" id="9801679at2"/>
<sequence length="438" mass="50376">MFKLIGKAAMLIILVGLLAGVIFYLGPGFYNKWVVYPRMERSRDELWATYQKPISTIPIPEYTGVMHVHSYWSHDSRGSLKEILKGAKEAGLNFIFFSDHAHSKLDTFPRSFHGLFDGILFEAGTESSGEDGGMMVNPFKSGVLNWEKPRDSVIREIVDQGGLVTYVHSEKDHDWDNPDYQAMEIYNIHSDLLDEKGILPFLLNHLVMGDTYKDWAYRELYDKQESILANWDGLNQRRRIVGVGAVDAHNNLNIRAQVIGNGQVEWVGPNAETISIREPGFLEKILLHEPDEMGWSWKWELDTYFHSFNFVNNHVFSEGFTSEEIKESIKKGNSFIAFEGLAKAKGFQFFAQNQAQELKGILGDSIPVEEVWQLSVLSPFPAKYRLIRDGKVIEETKEASYEFVFPSVYQKGNYRIEADLWLNDSWVNWIFTNPIYLY</sequence>
<protein>
    <recommendedName>
        <fullName evidence="4">Polymerase/histidinol phosphatase N-terminal domain-containing protein</fullName>
    </recommendedName>
</protein>
<dbReference type="Gene3D" id="3.20.20.140">
    <property type="entry name" value="Metal-dependent hydrolases"/>
    <property type="match status" value="1"/>
</dbReference>
<dbReference type="InterPro" id="IPR016195">
    <property type="entry name" value="Pol/histidinol_Pase-like"/>
</dbReference>
<gene>
    <name evidence="2" type="ORF">C8N25_12327</name>
</gene>
<evidence type="ECO:0008006" key="4">
    <source>
        <dbReference type="Google" id="ProtNLM"/>
    </source>
</evidence>
<organism evidence="2 3">
    <name type="scientific">Algoriphagus antarcticus</name>
    <dbReference type="NCBI Taxonomy" id="238540"/>
    <lineage>
        <taxon>Bacteria</taxon>
        <taxon>Pseudomonadati</taxon>
        <taxon>Bacteroidota</taxon>
        <taxon>Cytophagia</taxon>
        <taxon>Cytophagales</taxon>
        <taxon>Cyclobacteriaceae</taxon>
        <taxon>Algoriphagus</taxon>
    </lineage>
</organism>